<name>A0A2B7Y694_9EURO</name>
<protein>
    <submittedName>
        <fullName evidence="1">Uncharacterized protein</fullName>
    </submittedName>
</protein>
<evidence type="ECO:0000313" key="2">
    <source>
        <dbReference type="Proteomes" id="UP000223968"/>
    </source>
</evidence>
<reference evidence="1 2" key="1">
    <citation type="submission" date="2017-10" db="EMBL/GenBank/DDBJ databases">
        <title>Comparative genomics in systemic dimorphic fungi from Ajellomycetaceae.</title>
        <authorList>
            <person name="Munoz J.F."/>
            <person name="Mcewen J.G."/>
            <person name="Clay O.K."/>
            <person name="Cuomo C.A."/>
        </authorList>
    </citation>
    <scope>NUCLEOTIDE SEQUENCE [LARGE SCALE GENOMIC DNA]</scope>
    <source>
        <strain evidence="1 2">UAMH5409</strain>
    </source>
</reference>
<keyword evidence="2" id="KW-1185">Reference proteome</keyword>
<dbReference type="OrthoDB" id="7464126at2759"/>
<dbReference type="STRING" id="1447875.A0A2B7Y694"/>
<comment type="caution">
    <text evidence="1">The sequence shown here is derived from an EMBL/GenBank/DDBJ whole genome shotgun (WGS) entry which is preliminary data.</text>
</comment>
<proteinExistence type="predicted"/>
<sequence>MEIFAHETDVRKCVEDASSDCTLKTFLEMDPNLKENIIMRINESAAGMFLLVQQQIHGLCSQTSRKKARNFLDTLPASIDASASYDDSMKRINSQHPELVKLVKSALSCILRAIGPLSAEKLREEQAIEVGLCRFEEGFLNVDILLNVSAGLIRFDKESSTVGLAHYSLYPERLSEVESNELFLEALTRK</sequence>
<dbReference type="Proteomes" id="UP000223968">
    <property type="component" value="Unassembled WGS sequence"/>
</dbReference>
<accession>A0A2B7Y694</accession>
<organism evidence="1 2">
    <name type="scientific">Helicocarpus griseus UAMH5409</name>
    <dbReference type="NCBI Taxonomy" id="1447875"/>
    <lineage>
        <taxon>Eukaryota</taxon>
        <taxon>Fungi</taxon>
        <taxon>Dikarya</taxon>
        <taxon>Ascomycota</taxon>
        <taxon>Pezizomycotina</taxon>
        <taxon>Eurotiomycetes</taxon>
        <taxon>Eurotiomycetidae</taxon>
        <taxon>Onygenales</taxon>
        <taxon>Ajellomycetaceae</taxon>
        <taxon>Helicocarpus</taxon>
    </lineage>
</organism>
<gene>
    <name evidence="1" type="ORF">AJ79_01626</name>
</gene>
<evidence type="ECO:0000313" key="1">
    <source>
        <dbReference type="EMBL" id="PGH16521.1"/>
    </source>
</evidence>
<dbReference type="EMBL" id="PDNB01000016">
    <property type="protein sequence ID" value="PGH16521.1"/>
    <property type="molecule type" value="Genomic_DNA"/>
</dbReference>
<dbReference type="AlphaFoldDB" id="A0A2B7Y694"/>
<dbReference type="PANTHER" id="PTHR10039">
    <property type="entry name" value="AMELOGENIN"/>
    <property type="match status" value="1"/>
</dbReference>
<dbReference type="PANTHER" id="PTHR10039:SF16">
    <property type="entry name" value="GPI INOSITOL-DEACYLASE"/>
    <property type="match status" value="1"/>
</dbReference>